<dbReference type="Proteomes" id="UP000248168">
    <property type="component" value="Unassembled WGS sequence"/>
</dbReference>
<dbReference type="Pfam" id="PF05170">
    <property type="entry name" value="AsmA"/>
    <property type="match status" value="2"/>
</dbReference>
<dbReference type="GO" id="GO:0090313">
    <property type="term" value="P:regulation of protein targeting to membrane"/>
    <property type="evidence" value="ECO:0007669"/>
    <property type="project" value="TreeGrafter"/>
</dbReference>
<sequence>MKIIVSLAVGFVLLLGVILALPFLIDLNQYQDRYKPLIEEALNRKVQLQDIRLTIWPRLGARISGAVILDDPAFSAGPFVSLTSLDVGVKLLPLLSQQVEVEEISLRDPVVTVITNKDGVMNVSTIGAKTSTSSPAEPGQVPDSGGNPLQLLAVFAVDRVSIEGGRLTYRDLSTAPVTEYQAQDVELLLKSVRLGQSPSIHLKTTVLPYNLPVTLDGGFGPLVETLEVQQYDFALGFGKIALAVKGALAGGNLDATLSAPAINTADLPITLPLQKPVQIKDLLVTAKAPYPLKQGVSPLELADISNLSLALVMGDSSVQVKGTVLNGQANVTLSSPSLNTADLPVAVPLTKPVELKDLSVTAKTRVPFIPTAPPLEMADVSDLRVAVALGQSLIHVKGTVLNGQAALTVSSPSVNTADLPIALPLTKPMELKDLTVTASTRKPFNPAAPPLDIADVSDLRVAVALGQSLVHLKGTVLNGQANVTLTSPSMNTADMPVSIPLTKPVELKDLTVIAKTRKPFNPAAPPLDMADVSDLRLGVILGRSVLSVKGTLLAGQANVTLSSPSVQTGDLPVETGLAKSVELRNLLVNANLKGPNARLSNASFQLFDGQFKAEGELSTGSQAPPFRGKIKIDGLQLGPALAAISPNSTVSMSGTAAMDLAVTGRGFTMPDLTKSLEGPGHLRIKNGKIEGINLMEEASALLKVAGLSPDRLKATAFSAIETDVMIKQGLVTVQKLLMDSHDFQATGAGTVGFDQTLNLAVNLHLTPALSQKLAASSPIVRIALKDGRLRLPFQIAGTLQAPAYGLDTKELTGKVQEQVKEQLNEAVKGLLEDTTNPKDLQQQGKDLLKGLLGR</sequence>
<reference evidence="3" key="1">
    <citation type="submission" date="2018-04" db="EMBL/GenBank/DDBJ databases">
        <authorList>
            <person name="Lucker S."/>
            <person name="Sakoula D."/>
        </authorList>
    </citation>
    <scope>NUCLEOTIDE SEQUENCE [LARGE SCALE GENOMIC DNA]</scope>
</reference>
<feature type="domain" description="AsmA" evidence="1">
    <location>
        <begin position="2"/>
        <end position="193"/>
    </location>
</feature>
<dbReference type="PANTHER" id="PTHR30441">
    <property type="entry name" value="DUF748 DOMAIN-CONTAINING PROTEIN"/>
    <property type="match status" value="1"/>
</dbReference>
<dbReference type="GO" id="GO:0005886">
    <property type="term" value="C:plasma membrane"/>
    <property type="evidence" value="ECO:0007669"/>
    <property type="project" value="TreeGrafter"/>
</dbReference>
<dbReference type="InterPro" id="IPR052894">
    <property type="entry name" value="AsmA-related"/>
</dbReference>
<feature type="domain" description="AsmA" evidence="1">
    <location>
        <begin position="579"/>
        <end position="735"/>
    </location>
</feature>
<evidence type="ECO:0000259" key="1">
    <source>
        <dbReference type="Pfam" id="PF05170"/>
    </source>
</evidence>
<keyword evidence="3" id="KW-1185">Reference proteome</keyword>
<dbReference type="RefSeq" id="WP_121987690.1">
    <property type="nucleotide sequence ID" value="NZ_OUNR01000001.1"/>
</dbReference>
<dbReference type="EMBL" id="OUNR01000001">
    <property type="protein sequence ID" value="SPP63103.1"/>
    <property type="molecule type" value="Genomic_DNA"/>
</dbReference>
<organism evidence="2 3">
    <name type="scientific">Nitrospira lenta</name>
    <dbReference type="NCBI Taxonomy" id="1436998"/>
    <lineage>
        <taxon>Bacteria</taxon>
        <taxon>Pseudomonadati</taxon>
        <taxon>Nitrospirota</taxon>
        <taxon>Nitrospiria</taxon>
        <taxon>Nitrospirales</taxon>
        <taxon>Nitrospiraceae</taxon>
        <taxon>Nitrospira</taxon>
    </lineage>
</organism>
<protein>
    <recommendedName>
        <fullName evidence="1">AsmA domain-containing protein</fullName>
    </recommendedName>
</protein>
<name>A0A330L1L3_9BACT</name>
<proteinExistence type="predicted"/>
<dbReference type="PANTHER" id="PTHR30441:SF4">
    <property type="entry name" value="PROTEIN ASMA"/>
    <property type="match status" value="1"/>
</dbReference>
<dbReference type="AlphaFoldDB" id="A0A330L1L3"/>
<gene>
    <name evidence="2" type="ORF">NITLEN_10189</name>
</gene>
<evidence type="ECO:0000313" key="2">
    <source>
        <dbReference type="EMBL" id="SPP63103.1"/>
    </source>
</evidence>
<dbReference type="InParanoid" id="A0A330L1L3"/>
<dbReference type="InterPro" id="IPR007844">
    <property type="entry name" value="AsmA"/>
</dbReference>
<accession>A0A330L1L3</accession>
<dbReference type="OrthoDB" id="9766390at2"/>
<evidence type="ECO:0000313" key="3">
    <source>
        <dbReference type="Proteomes" id="UP000248168"/>
    </source>
</evidence>